<keyword evidence="2" id="KW-1185">Reference proteome</keyword>
<dbReference type="Proteomes" id="UP001465755">
    <property type="component" value="Unassembled WGS sequence"/>
</dbReference>
<dbReference type="Gene3D" id="3.10.450.50">
    <property type="match status" value="1"/>
</dbReference>
<comment type="caution">
    <text evidence="1">The sequence shown here is derived from an EMBL/GenBank/DDBJ whole genome shotgun (WGS) entry which is preliminary data.</text>
</comment>
<protein>
    <submittedName>
        <fullName evidence="1">Uncharacterized protein</fullName>
    </submittedName>
</protein>
<gene>
    <name evidence="1" type="ORF">WJX73_009495</name>
</gene>
<dbReference type="SUPFAM" id="SSF54427">
    <property type="entry name" value="NTF2-like"/>
    <property type="match status" value="1"/>
</dbReference>
<sequence>MKQLGLKKPDFLPDFGQEKRKAVLDRFFTNLDHDTYNEILADNFTLQERRPGAKAYNKKDYINLALDTVKPSIPDFTWTHATNGSKDKSDFSLVTVQATGRFTGKPFVLPGLPQLEPTGEKFLLAEERQMVKVEDGKIVKIEVLPQEGAGPRALYKALGGKA</sequence>
<organism evidence="1 2">
    <name type="scientific">Symbiochloris irregularis</name>
    <dbReference type="NCBI Taxonomy" id="706552"/>
    <lineage>
        <taxon>Eukaryota</taxon>
        <taxon>Viridiplantae</taxon>
        <taxon>Chlorophyta</taxon>
        <taxon>core chlorophytes</taxon>
        <taxon>Trebouxiophyceae</taxon>
        <taxon>Trebouxiales</taxon>
        <taxon>Trebouxiaceae</taxon>
        <taxon>Symbiochloris</taxon>
    </lineage>
</organism>
<accession>A0AAW1PRG2</accession>
<evidence type="ECO:0000313" key="1">
    <source>
        <dbReference type="EMBL" id="KAK9811198.1"/>
    </source>
</evidence>
<dbReference type="AlphaFoldDB" id="A0AAW1PRG2"/>
<evidence type="ECO:0000313" key="2">
    <source>
        <dbReference type="Proteomes" id="UP001465755"/>
    </source>
</evidence>
<dbReference type="EMBL" id="JALJOQ010000011">
    <property type="protein sequence ID" value="KAK9811198.1"/>
    <property type="molecule type" value="Genomic_DNA"/>
</dbReference>
<dbReference type="InterPro" id="IPR032710">
    <property type="entry name" value="NTF2-like_dom_sf"/>
</dbReference>
<proteinExistence type="predicted"/>
<reference evidence="1 2" key="1">
    <citation type="journal article" date="2024" name="Nat. Commun.">
        <title>Phylogenomics reveals the evolutionary origins of lichenization in chlorophyte algae.</title>
        <authorList>
            <person name="Puginier C."/>
            <person name="Libourel C."/>
            <person name="Otte J."/>
            <person name="Skaloud P."/>
            <person name="Haon M."/>
            <person name="Grisel S."/>
            <person name="Petersen M."/>
            <person name="Berrin J.G."/>
            <person name="Delaux P.M."/>
            <person name="Dal Grande F."/>
            <person name="Keller J."/>
        </authorList>
    </citation>
    <scope>NUCLEOTIDE SEQUENCE [LARGE SCALE GENOMIC DNA]</scope>
    <source>
        <strain evidence="1 2">SAG 2036</strain>
    </source>
</reference>
<name>A0AAW1PRG2_9CHLO</name>